<feature type="region of interest" description="Disordered" evidence="1">
    <location>
        <begin position="23"/>
        <end position="63"/>
    </location>
</feature>
<dbReference type="Gene3D" id="3.40.50.10190">
    <property type="entry name" value="BRCT domain"/>
    <property type="match status" value="2"/>
</dbReference>
<comment type="caution">
    <text evidence="3">The sequence shown here is derived from an EMBL/GenBank/DDBJ whole genome shotgun (WGS) entry which is preliminary data.</text>
</comment>
<dbReference type="PANTHER" id="PTHR14625:SF3">
    <property type="entry name" value="MICROCEPHALIN"/>
    <property type="match status" value="1"/>
</dbReference>
<feature type="region of interest" description="Disordered" evidence="1">
    <location>
        <begin position="244"/>
        <end position="274"/>
    </location>
</feature>
<sequence length="919" mass="103390">MAGRDILSFIDENDMNVNQTPDRRVLRSSLSRSRQSSIRKSGKFRRLYTPNKTNEDGDQNEDNFFEPNAKRQRLSAVSHNATIGNGSHIDSSFDTVDVTPGIEMQRSVISQSYLNSHMSVASRCLKISPKSMQQCCPLGETSNNNNMQRTALSTARVEEHVKRSAEQKDLFVGKQKSNLPKVAGISSLKTVHTPTATCSKFKIPAHSMNSSPVMSSSRTSNKSLHISGITEMSRLGRTLDLSYRTPEKTTQSIRRLEEPFQSDRDLEEKEELPDTQPVSSLLLKDIIAYVEVRSGGDNRSMGVKAHLKSLGATVRDKFTNDVTHVVFNEGLWSTYKKAVSRKVHLVSVLWIEECKNAQAIVSERLYPPFDMEKYESPNLLKKFRKVKSFQPDFGDSEEEKTVRRRHVPDALTYKKKIKVPDFLENVSNENGLVRTLLSVADIGPEYEEAVNRPTSPTWSDEEDFSIPLAVRLLRKMLTPQSSPEVRSGESAENLNVTPVSKNTRSDGSWATNIEKTPKYQSEQSKTARNIEFDDLLSKNALENPKRNSHADNALETCTKDTEKSSVPECLTSCGSNNVSLMKPCTVPLKHTLSNTKRKATKSNVCNLKPTKSEALHNDEELEKDIKRMSRKRKHRRSEEDVEGQLDSKSVSQSTFSSKNTEKTVRNNARCELLTEEIGSELGKSSQSLFNGSNKEMSTRKRKLFPNTTINSLDVLDISTVQEEEATPSVQFPYTPGKQTIRRKKKNVLFSAGEGTSMELTRCADSTETPRQTLKSRKRFDFSSSVKHETVSKVACYARRSIDDFARSKQAAKNEEKSQHSKKDLPSLVCTGLHRHEVEAVTSVVLKLGGFILEPNVSERTTHVITSGPRRTINLLKGIARGCWILQQEWVLKSLDSEVWLEEDEFELLDFSPAVQVSIP</sequence>
<evidence type="ECO:0000313" key="3">
    <source>
        <dbReference type="EMBL" id="KAJ4432249.1"/>
    </source>
</evidence>
<accession>A0ABQ8SDT1</accession>
<dbReference type="CDD" id="cd17736">
    <property type="entry name" value="BRCT_microcephalin_rpt2"/>
    <property type="match status" value="1"/>
</dbReference>
<gene>
    <name evidence="3" type="ORF">ANN_20865</name>
</gene>
<dbReference type="EMBL" id="JAJSOF020000029">
    <property type="protein sequence ID" value="KAJ4432249.1"/>
    <property type="molecule type" value="Genomic_DNA"/>
</dbReference>
<dbReference type="InterPro" id="IPR036420">
    <property type="entry name" value="BRCT_dom_sf"/>
</dbReference>
<evidence type="ECO:0000313" key="4">
    <source>
        <dbReference type="Proteomes" id="UP001148838"/>
    </source>
</evidence>
<evidence type="ECO:0000259" key="2">
    <source>
        <dbReference type="PROSITE" id="PS50172"/>
    </source>
</evidence>
<dbReference type="Pfam" id="PF12738">
    <property type="entry name" value="PTCB-BRCT"/>
    <property type="match status" value="1"/>
</dbReference>
<feature type="domain" description="BRCT" evidence="2">
    <location>
        <begin position="836"/>
        <end position="907"/>
    </location>
</feature>
<name>A0ABQ8SDT1_PERAM</name>
<dbReference type="InterPro" id="IPR022047">
    <property type="entry name" value="Microcephalin-like"/>
</dbReference>
<protein>
    <recommendedName>
        <fullName evidence="2">BRCT domain-containing protein</fullName>
    </recommendedName>
</protein>
<dbReference type="CDD" id="cd17716">
    <property type="entry name" value="BRCT_microcephalin_rpt1"/>
    <property type="match status" value="1"/>
</dbReference>
<dbReference type="SMART" id="SM00292">
    <property type="entry name" value="BRCT"/>
    <property type="match status" value="2"/>
</dbReference>
<dbReference type="Pfam" id="PF00533">
    <property type="entry name" value="BRCT"/>
    <property type="match status" value="1"/>
</dbReference>
<dbReference type="InterPro" id="IPR001357">
    <property type="entry name" value="BRCT_dom"/>
</dbReference>
<feature type="region of interest" description="Disordered" evidence="1">
    <location>
        <begin position="595"/>
        <end position="663"/>
    </location>
</feature>
<reference evidence="3 4" key="1">
    <citation type="journal article" date="2022" name="Allergy">
        <title>Genome assembly and annotation of Periplaneta americana reveal a comprehensive cockroach allergen profile.</title>
        <authorList>
            <person name="Wang L."/>
            <person name="Xiong Q."/>
            <person name="Saelim N."/>
            <person name="Wang L."/>
            <person name="Nong W."/>
            <person name="Wan A.T."/>
            <person name="Shi M."/>
            <person name="Liu X."/>
            <person name="Cao Q."/>
            <person name="Hui J.H.L."/>
            <person name="Sookrung N."/>
            <person name="Leung T.F."/>
            <person name="Tungtrongchitr A."/>
            <person name="Tsui S.K.W."/>
        </authorList>
    </citation>
    <scope>NUCLEOTIDE SEQUENCE [LARGE SCALE GENOMIC DNA]</scope>
    <source>
        <strain evidence="3">PWHHKU_190912</strain>
    </source>
</reference>
<feature type="domain" description="BRCT" evidence="2">
    <location>
        <begin position="278"/>
        <end position="368"/>
    </location>
</feature>
<feature type="compositionally biased region" description="Basic and acidic residues" evidence="1">
    <location>
        <begin position="254"/>
        <end position="267"/>
    </location>
</feature>
<feature type="region of interest" description="Disordered" evidence="1">
    <location>
        <begin position="479"/>
        <end position="512"/>
    </location>
</feature>
<feature type="compositionally biased region" description="Low complexity" evidence="1">
    <location>
        <begin position="27"/>
        <end position="39"/>
    </location>
</feature>
<proteinExistence type="predicted"/>
<feature type="compositionally biased region" description="Basic and acidic residues" evidence="1">
    <location>
        <begin position="610"/>
        <end position="627"/>
    </location>
</feature>
<organism evidence="3 4">
    <name type="scientific">Periplaneta americana</name>
    <name type="common">American cockroach</name>
    <name type="synonym">Blatta americana</name>
    <dbReference type="NCBI Taxonomy" id="6978"/>
    <lineage>
        <taxon>Eukaryota</taxon>
        <taxon>Metazoa</taxon>
        <taxon>Ecdysozoa</taxon>
        <taxon>Arthropoda</taxon>
        <taxon>Hexapoda</taxon>
        <taxon>Insecta</taxon>
        <taxon>Pterygota</taxon>
        <taxon>Neoptera</taxon>
        <taxon>Polyneoptera</taxon>
        <taxon>Dictyoptera</taxon>
        <taxon>Blattodea</taxon>
        <taxon>Blattoidea</taxon>
        <taxon>Blattidae</taxon>
        <taxon>Blattinae</taxon>
        <taxon>Periplaneta</taxon>
    </lineage>
</organism>
<dbReference type="PROSITE" id="PS50172">
    <property type="entry name" value="BRCT"/>
    <property type="match status" value="2"/>
</dbReference>
<keyword evidence="4" id="KW-1185">Reference proteome</keyword>
<dbReference type="SUPFAM" id="SSF52113">
    <property type="entry name" value="BRCT domain"/>
    <property type="match status" value="2"/>
</dbReference>
<dbReference type="PANTHER" id="PTHR14625">
    <property type="entry name" value="MICROCEPHALIN"/>
    <property type="match status" value="1"/>
</dbReference>
<feature type="compositionally biased region" description="Low complexity" evidence="1">
    <location>
        <begin position="647"/>
        <end position="657"/>
    </location>
</feature>
<dbReference type="Proteomes" id="UP001148838">
    <property type="component" value="Unassembled WGS sequence"/>
</dbReference>
<evidence type="ECO:0000256" key="1">
    <source>
        <dbReference type="SAM" id="MobiDB-lite"/>
    </source>
</evidence>